<proteinExistence type="predicted"/>
<feature type="region of interest" description="Disordered" evidence="1">
    <location>
        <begin position="1"/>
        <end position="25"/>
    </location>
</feature>
<evidence type="ECO:0000256" key="1">
    <source>
        <dbReference type="SAM" id="MobiDB-lite"/>
    </source>
</evidence>
<accession>A0A167PAP2</accession>
<reference evidence="2 3" key="1">
    <citation type="journal article" date="2016" name="Mol. Biol. Evol.">
        <title>Comparative Genomics of Early-Diverging Mushroom-Forming Fungi Provides Insights into the Origins of Lignocellulose Decay Capabilities.</title>
        <authorList>
            <person name="Nagy L.G."/>
            <person name="Riley R."/>
            <person name="Tritt A."/>
            <person name="Adam C."/>
            <person name="Daum C."/>
            <person name="Floudas D."/>
            <person name="Sun H."/>
            <person name="Yadav J.S."/>
            <person name="Pangilinan J."/>
            <person name="Larsson K.H."/>
            <person name="Matsuura K."/>
            <person name="Barry K."/>
            <person name="Labutti K."/>
            <person name="Kuo R."/>
            <person name="Ohm R.A."/>
            <person name="Bhattacharya S.S."/>
            <person name="Shirouzu T."/>
            <person name="Yoshinaga Y."/>
            <person name="Martin F.M."/>
            <person name="Grigoriev I.V."/>
            <person name="Hibbett D.S."/>
        </authorList>
    </citation>
    <scope>NUCLEOTIDE SEQUENCE [LARGE SCALE GENOMIC DNA]</scope>
    <source>
        <strain evidence="2 3">TUFC12733</strain>
    </source>
</reference>
<name>A0A167PAP2_CALVF</name>
<dbReference type="AlphaFoldDB" id="A0A167PAP2"/>
<organism evidence="2 3">
    <name type="scientific">Calocera viscosa (strain TUFC12733)</name>
    <dbReference type="NCBI Taxonomy" id="1330018"/>
    <lineage>
        <taxon>Eukaryota</taxon>
        <taxon>Fungi</taxon>
        <taxon>Dikarya</taxon>
        <taxon>Basidiomycota</taxon>
        <taxon>Agaricomycotina</taxon>
        <taxon>Dacrymycetes</taxon>
        <taxon>Dacrymycetales</taxon>
        <taxon>Dacrymycetaceae</taxon>
        <taxon>Calocera</taxon>
    </lineage>
</organism>
<evidence type="ECO:0000313" key="3">
    <source>
        <dbReference type="Proteomes" id="UP000076738"/>
    </source>
</evidence>
<dbReference type="Proteomes" id="UP000076738">
    <property type="component" value="Unassembled WGS sequence"/>
</dbReference>
<feature type="compositionally biased region" description="Basic residues" evidence="1">
    <location>
        <begin position="1"/>
        <end position="12"/>
    </location>
</feature>
<evidence type="ECO:0000313" key="2">
    <source>
        <dbReference type="EMBL" id="KZO98591.1"/>
    </source>
</evidence>
<keyword evidence="3" id="KW-1185">Reference proteome</keyword>
<protein>
    <submittedName>
        <fullName evidence="2">Uncharacterized protein</fullName>
    </submittedName>
</protein>
<sequence>MRRRSQSQRLRGRMGEQQRARAGGPCWQSDAAMANLVYRSAPFELHARVSSGGRAGACENLDARISRILPVFSPLPAPHSPLSWVPSAGVNYPEFKPRCGHYGNSHVPRSLVGSEQRGRCMQWRYRKEGEQRTWEGAGTTVGPEVIEFRRRPTPACSRARAGCGCPSDPSEGATHTSPMTQISGCLHKAGLLASLPAVSSTASTEVAGSPCRGSPEATVVRSASPARVLYWGAAVVCWRRVRRCVRAWFEPATTDWPG</sequence>
<dbReference type="EMBL" id="KV417275">
    <property type="protein sequence ID" value="KZO98591.1"/>
    <property type="molecule type" value="Genomic_DNA"/>
</dbReference>
<gene>
    <name evidence="2" type="ORF">CALVIDRAFT_29000</name>
</gene>